<protein>
    <submittedName>
        <fullName evidence="2">HupE / UreJ protein</fullName>
    </submittedName>
</protein>
<keyword evidence="3" id="KW-1185">Reference proteome</keyword>
<keyword evidence="1" id="KW-1133">Transmembrane helix</keyword>
<dbReference type="RefSeq" id="WP_116724470.1">
    <property type="nucleotide sequence ID" value="NZ_QCZI01000006.1"/>
</dbReference>
<dbReference type="Pfam" id="PF13795">
    <property type="entry name" value="HupE_UreJ_2"/>
    <property type="match status" value="1"/>
</dbReference>
<evidence type="ECO:0000313" key="3">
    <source>
        <dbReference type="Proteomes" id="UP000245449"/>
    </source>
</evidence>
<dbReference type="InterPro" id="IPR032809">
    <property type="entry name" value="Put_HupE_UreJ"/>
</dbReference>
<name>A0A2U1JKY8_9FLAO</name>
<dbReference type="AlphaFoldDB" id="A0A2U1JKY8"/>
<dbReference type="Proteomes" id="UP000245449">
    <property type="component" value="Unassembled WGS sequence"/>
</dbReference>
<organism evidence="2 3">
    <name type="scientific">Flavobacterium psychrotolerans</name>
    <dbReference type="NCBI Taxonomy" id="2169410"/>
    <lineage>
        <taxon>Bacteria</taxon>
        <taxon>Pseudomonadati</taxon>
        <taxon>Bacteroidota</taxon>
        <taxon>Flavobacteriia</taxon>
        <taxon>Flavobacteriales</taxon>
        <taxon>Flavobacteriaceae</taxon>
        <taxon>Flavobacterium</taxon>
    </lineage>
</organism>
<comment type="caution">
    <text evidence="2">The sequence shown here is derived from an EMBL/GenBank/DDBJ whole genome shotgun (WGS) entry which is preliminary data.</text>
</comment>
<feature type="transmembrane region" description="Helical" evidence="1">
    <location>
        <begin position="20"/>
        <end position="36"/>
    </location>
</feature>
<evidence type="ECO:0000256" key="1">
    <source>
        <dbReference type="SAM" id="Phobius"/>
    </source>
</evidence>
<feature type="transmembrane region" description="Helical" evidence="1">
    <location>
        <begin position="142"/>
        <end position="162"/>
    </location>
</feature>
<keyword evidence="1" id="KW-0472">Membrane</keyword>
<keyword evidence="1" id="KW-0812">Transmembrane</keyword>
<dbReference type="OrthoDB" id="9808870at2"/>
<feature type="transmembrane region" description="Helical" evidence="1">
    <location>
        <begin position="70"/>
        <end position="90"/>
    </location>
</feature>
<feature type="transmembrane region" description="Helical" evidence="1">
    <location>
        <begin position="174"/>
        <end position="195"/>
    </location>
</feature>
<feature type="transmembrane region" description="Helical" evidence="1">
    <location>
        <begin position="43"/>
        <end position="64"/>
    </location>
</feature>
<accession>A0A2U1JKY8</accession>
<proteinExistence type="predicted"/>
<feature type="transmembrane region" description="Helical" evidence="1">
    <location>
        <begin position="102"/>
        <end position="122"/>
    </location>
</feature>
<dbReference type="EMBL" id="QCZI01000006">
    <property type="protein sequence ID" value="PWA05543.1"/>
    <property type="molecule type" value="Genomic_DNA"/>
</dbReference>
<gene>
    <name evidence="2" type="ORF">DB895_06030</name>
</gene>
<evidence type="ECO:0000313" key="2">
    <source>
        <dbReference type="EMBL" id="PWA05543.1"/>
    </source>
</evidence>
<sequence>MSEFLTYFQLAWGHVLDIKGFDHVLFLIALALPYGFKDWKRLLLLVTIFTIGQTLALLLSFFGIVIIKLLLVEFLIPITILITALFNLFSVGKSYKGNSINLIGIVTLFFGIIHGLEFSIYFKSIIKGSLSDKIKPLFEFALGIEVAQILIVLVVLIFSYILQNFFRFSKRDFTLVFSSFVIGVVLPIIIESAIWN</sequence>
<reference evidence="2 3" key="1">
    <citation type="submission" date="2018-04" db="EMBL/GenBank/DDBJ databases">
        <title>Flavobacterium sp. nov., isolated from glacier ice.</title>
        <authorList>
            <person name="Liu Q."/>
            <person name="Xin Y.-H."/>
        </authorList>
    </citation>
    <scope>NUCLEOTIDE SEQUENCE [LARGE SCALE GENOMIC DNA]</scope>
    <source>
        <strain evidence="2 3">RB1R5</strain>
    </source>
</reference>